<organism evidence="5 6">
    <name type="scientific">Candidatus Pullilachnospira stercoravium</name>
    <dbReference type="NCBI Taxonomy" id="2840913"/>
    <lineage>
        <taxon>Bacteria</taxon>
        <taxon>Bacillati</taxon>
        <taxon>Bacillota</taxon>
        <taxon>Clostridia</taxon>
        <taxon>Lachnospirales</taxon>
        <taxon>Lachnospiraceae</taxon>
        <taxon>Lachnospiraceae incertae sedis</taxon>
        <taxon>Candidatus Pullilachnospira</taxon>
    </lineage>
</organism>
<evidence type="ECO:0000256" key="3">
    <source>
        <dbReference type="ARBA" id="ARBA00023163"/>
    </source>
</evidence>
<protein>
    <submittedName>
        <fullName evidence="5">Helix-turn-helix transcriptional regulator</fullName>
    </submittedName>
</protein>
<keyword evidence="3" id="KW-0804">Transcription</keyword>
<dbReference type="InterPro" id="IPR011051">
    <property type="entry name" value="RmlC_Cupin_sf"/>
</dbReference>
<dbReference type="InterPro" id="IPR020449">
    <property type="entry name" value="Tscrpt_reg_AraC-type_HTH"/>
</dbReference>
<dbReference type="Gene3D" id="1.10.10.60">
    <property type="entry name" value="Homeodomain-like"/>
    <property type="match status" value="2"/>
</dbReference>
<dbReference type="Pfam" id="PF12833">
    <property type="entry name" value="HTH_18"/>
    <property type="match status" value="1"/>
</dbReference>
<dbReference type="PROSITE" id="PS00041">
    <property type="entry name" value="HTH_ARAC_FAMILY_1"/>
    <property type="match status" value="1"/>
</dbReference>
<sequence length="299" mass="34406">MENRKVVTKPTLEEDKNHGTRGFPFQIYRENYRQYPMGVMDLHWHRELELDLVTDGTVLFKVGDQVRCLEKGDGIFVNSNLLHLARAGDLTKNTEHVAILFAPEFLAPEDSDIFQEDVLPFLRDRQTGFVVLSGKIPWQGEILRLARLAARRFEDMSPGRKLEIHADICQIWQLLIREVAREGKQEGNQMPQERTRQMLAYIREHYGESISAEDLAQAAGISRSECFRCFQQYVGQKPFSYINSYRLTQAAKLLRTTDLSICEVGIRCGFNYQSYFGKMFREAYGQTPFAYRKSGGGTG</sequence>
<dbReference type="InterPro" id="IPR018060">
    <property type="entry name" value="HTH_AraC"/>
</dbReference>
<comment type="caution">
    <text evidence="5">The sequence shown here is derived from an EMBL/GenBank/DDBJ whole genome shotgun (WGS) entry which is preliminary data.</text>
</comment>
<dbReference type="Gene3D" id="2.60.120.10">
    <property type="entry name" value="Jelly Rolls"/>
    <property type="match status" value="1"/>
</dbReference>
<evidence type="ECO:0000313" key="6">
    <source>
        <dbReference type="Proteomes" id="UP000886723"/>
    </source>
</evidence>
<dbReference type="InterPro" id="IPR009057">
    <property type="entry name" value="Homeodomain-like_sf"/>
</dbReference>
<evidence type="ECO:0000259" key="4">
    <source>
        <dbReference type="PROSITE" id="PS01124"/>
    </source>
</evidence>
<accession>A0A9D1NU38</accession>
<evidence type="ECO:0000256" key="2">
    <source>
        <dbReference type="ARBA" id="ARBA00023125"/>
    </source>
</evidence>
<dbReference type="InterPro" id="IPR014710">
    <property type="entry name" value="RmlC-like_jellyroll"/>
</dbReference>
<dbReference type="GO" id="GO:0003700">
    <property type="term" value="F:DNA-binding transcription factor activity"/>
    <property type="evidence" value="ECO:0007669"/>
    <property type="project" value="InterPro"/>
</dbReference>
<name>A0A9D1NU38_9FIRM</name>
<dbReference type="EMBL" id="DVON01000053">
    <property type="protein sequence ID" value="HIV12050.1"/>
    <property type="molecule type" value="Genomic_DNA"/>
</dbReference>
<keyword evidence="2" id="KW-0238">DNA-binding</keyword>
<reference evidence="5" key="2">
    <citation type="journal article" date="2021" name="PeerJ">
        <title>Extensive microbial diversity within the chicken gut microbiome revealed by metagenomics and culture.</title>
        <authorList>
            <person name="Gilroy R."/>
            <person name="Ravi A."/>
            <person name="Getino M."/>
            <person name="Pursley I."/>
            <person name="Horton D.L."/>
            <person name="Alikhan N.F."/>
            <person name="Baker D."/>
            <person name="Gharbi K."/>
            <person name="Hall N."/>
            <person name="Watson M."/>
            <person name="Adriaenssens E.M."/>
            <person name="Foster-Nyarko E."/>
            <person name="Jarju S."/>
            <person name="Secka A."/>
            <person name="Antonio M."/>
            <person name="Oren A."/>
            <person name="Chaudhuri R.R."/>
            <person name="La Ragione R."/>
            <person name="Hildebrand F."/>
            <person name="Pallen M.J."/>
        </authorList>
    </citation>
    <scope>NUCLEOTIDE SEQUENCE</scope>
    <source>
        <strain evidence="5">ChiBcec2-4451</strain>
    </source>
</reference>
<dbReference type="Pfam" id="PF02311">
    <property type="entry name" value="AraC_binding"/>
    <property type="match status" value="1"/>
</dbReference>
<keyword evidence="1" id="KW-0805">Transcription regulation</keyword>
<reference evidence="5" key="1">
    <citation type="submission" date="2020-10" db="EMBL/GenBank/DDBJ databases">
        <authorList>
            <person name="Gilroy R."/>
        </authorList>
    </citation>
    <scope>NUCLEOTIDE SEQUENCE</scope>
    <source>
        <strain evidence="5">ChiBcec2-4451</strain>
    </source>
</reference>
<dbReference type="PROSITE" id="PS01124">
    <property type="entry name" value="HTH_ARAC_FAMILY_2"/>
    <property type="match status" value="1"/>
</dbReference>
<dbReference type="PRINTS" id="PR00032">
    <property type="entry name" value="HTHARAC"/>
</dbReference>
<proteinExistence type="predicted"/>
<dbReference type="InterPro" id="IPR003313">
    <property type="entry name" value="AraC-bd"/>
</dbReference>
<evidence type="ECO:0000256" key="1">
    <source>
        <dbReference type="ARBA" id="ARBA00023015"/>
    </source>
</evidence>
<dbReference type="SUPFAM" id="SSF46689">
    <property type="entry name" value="Homeodomain-like"/>
    <property type="match status" value="2"/>
</dbReference>
<gene>
    <name evidence="5" type="ORF">IAA63_02780</name>
</gene>
<dbReference type="SUPFAM" id="SSF51182">
    <property type="entry name" value="RmlC-like cupins"/>
    <property type="match status" value="1"/>
</dbReference>
<dbReference type="InterPro" id="IPR018062">
    <property type="entry name" value="HTH_AraC-typ_CS"/>
</dbReference>
<dbReference type="AlphaFoldDB" id="A0A9D1NU38"/>
<dbReference type="PANTHER" id="PTHR43280">
    <property type="entry name" value="ARAC-FAMILY TRANSCRIPTIONAL REGULATOR"/>
    <property type="match status" value="1"/>
</dbReference>
<dbReference type="Proteomes" id="UP000886723">
    <property type="component" value="Unassembled WGS sequence"/>
</dbReference>
<dbReference type="GO" id="GO:0043565">
    <property type="term" value="F:sequence-specific DNA binding"/>
    <property type="evidence" value="ECO:0007669"/>
    <property type="project" value="InterPro"/>
</dbReference>
<feature type="domain" description="HTH araC/xylS-type" evidence="4">
    <location>
        <begin position="196"/>
        <end position="294"/>
    </location>
</feature>
<dbReference type="PANTHER" id="PTHR43280:SF28">
    <property type="entry name" value="HTH-TYPE TRANSCRIPTIONAL ACTIVATOR RHAS"/>
    <property type="match status" value="1"/>
</dbReference>
<evidence type="ECO:0000313" key="5">
    <source>
        <dbReference type="EMBL" id="HIV12050.1"/>
    </source>
</evidence>
<dbReference type="SMART" id="SM00342">
    <property type="entry name" value="HTH_ARAC"/>
    <property type="match status" value="1"/>
</dbReference>